<reference evidence="3" key="1">
    <citation type="submission" date="2016-08" db="EMBL/GenBank/DDBJ databases">
        <authorList>
            <person name="Varghese N."/>
            <person name="Submissions Spin"/>
        </authorList>
    </citation>
    <scope>NUCLEOTIDE SEQUENCE [LARGE SCALE GENOMIC DNA]</scope>
    <source>
        <strain evidence="3">R-53094</strain>
    </source>
</reference>
<dbReference type="RefSeq" id="WP_092463993.1">
    <property type="nucleotide sequence ID" value="NZ_BJEE01000010.1"/>
</dbReference>
<organism evidence="2 3">
    <name type="scientific">Weissella bombi</name>
    <dbReference type="NCBI Taxonomy" id="1505725"/>
    <lineage>
        <taxon>Bacteria</taxon>
        <taxon>Bacillati</taxon>
        <taxon>Bacillota</taxon>
        <taxon>Bacilli</taxon>
        <taxon>Lactobacillales</taxon>
        <taxon>Lactobacillaceae</taxon>
        <taxon>Weissella</taxon>
    </lineage>
</organism>
<name>A0A1C4C3U8_9LACO</name>
<dbReference type="Gene3D" id="3.55.50.40">
    <property type="match status" value="1"/>
</dbReference>
<protein>
    <submittedName>
        <fullName evidence="2">Phage minor structural protein, N-terminal region</fullName>
    </submittedName>
</protein>
<feature type="domain" description="Tail spike" evidence="1">
    <location>
        <begin position="91"/>
        <end position="333"/>
    </location>
</feature>
<dbReference type="OrthoDB" id="2311165at2"/>
<evidence type="ECO:0000313" key="3">
    <source>
        <dbReference type="Proteomes" id="UP000199268"/>
    </source>
</evidence>
<dbReference type="InterPro" id="IPR007119">
    <property type="entry name" value="Phage_tail_spike_N"/>
</dbReference>
<gene>
    <name evidence="2" type="ORF">GA0061074_1214</name>
</gene>
<dbReference type="Pfam" id="PF06605">
    <property type="entry name" value="Prophage_tail"/>
    <property type="match status" value="1"/>
</dbReference>
<sequence length="375" mass="42347">MANVVYAYTPHLDEVPVVVNNLSITESLNELSTLSFGFNADKQNEIAAEAMVPQTKVLVPETGQWFRLTSVNPTPLEEIRSYQVSAVHVGTDLHDKYLEDRLMNTQSLDSCMKFITSGTNFKYKIHDSFSNYSFSDGFGGDFADSLLMNTLKNDFGLEFYFDNWTIHIYKSLGKVDQFVFVDGYNASKISWTEDYSNIRTKIKGYGKQNEDGSYVVSAEYTSPNQAIWGIKQAATIQDDRFTDKNALLNYIKSQLQDYPIVQYTMARAEFEHGAKLSDVNNVAIGNTGFIKDRLGVQVDVRIIGITRYPQDAKQNDTVTFGNKLFDYASNMTRLRKARLSNEALGKTVSKLQSNVQLIVDSNKSKKSWIVGEVKE</sequence>
<dbReference type="AlphaFoldDB" id="A0A1C4C3U8"/>
<dbReference type="NCBIfam" id="TIGR01665">
    <property type="entry name" value="put_anti_recept"/>
    <property type="match status" value="1"/>
</dbReference>
<dbReference type="Proteomes" id="UP000199268">
    <property type="component" value="Unassembled WGS sequence"/>
</dbReference>
<keyword evidence="3" id="KW-1185">Reference proteome</keyword>
<proteinExistence type="predicted"/>
<evidence type="ECO:0000259" key="1">
    <source>
        <dbReference type="Pfam" id="PF06605"/>
    </source>
</evidence>
<evidence type="ECO:0000313" key="2">
    <source>
        <dbReference type="EMBL" id="SCC13765.1"/>
    </source>
</evidence>
<dbReference type="InterPro" id="IPR010572">
    <property type="entry name" value="Tail_dom"/>
</dbReference>
<dbReference type="STRING" id="1505725.GA0061074_1214"/>
<accession>A0A1C4C3U8</accession>
<dbReference type="EMBL" id="FMAO01000021">
    <property type="protein sequence ID" value="SCC13765.1"/>
    <property type="molecule type" value="Genomic_DNA"/>
</dbReference>